<dbReference type="AlphaFoldDB" id="A0A5M9J974"/>
<sequence length="180" mass="20403">MGKYIISVLTRDVLITQGLIKGCTFTVKSPSPINIRDEERSLFRYYNEFVEVTYPNSVKGTSIIVPECIMHCNIHDYYGKPIIFVDISKCLVWAISLKLAETGETPASSDKRITSDAKYWWSRALPISTETDQEYIQAMDGKVGEYYGSFEDFLTTFPTLFLAIITCALEFKTDTSSART</sequence>
<accession>A0A5M9J974</accession>
<evidence type="ECO:0000313" key="1">
    <source>
        <dbReference type="EMBL" id="KAA8565994.1"/>
    </source>
</evidence>
<reference evidence="1 2" key="1">
    <citation type="submission" date="2019-06" db="EMBL/GenBank/DDBJ databases">
        <title>Genome Sequence of the Brown Rot Fungal Pathogen Monilinia fructicola.</title>
        <authorList>
            <person name="De Miccolis Angelini R.M."/>
            <person name="Landi L."/>
            <person name="Abate D."/>
            <person name="Pollastro S."/>
            <person name="Romanazzi G."/>
            <person name="Faretra F."/>
        </authorList>
    </citation>
    <scope>NUCLEOTIDE SEQUENCE [LARGE SCALE GENOMIC DNA]</scope>
    <source>
        <strain evidence="1 2">Mfrc123</strain>
    </source>
</reference>
<protein>
    <submittedName>
        <fullName evidence="1">Uncharacterized protein</fullName>
    </submittedName>
</protein>
<gene>
    <name evidence="1" type="ORF">EYC84_009795</name>
</gene>
<evidence type="ECO:0000313" key="2">
    <source>
        <dbReference type="Proteomes" id="UP000322873"/>
    </source>
</evidence>
<proteinExistence type="predicted"/>
<organism evidence="1 2">
    <name type="scientific">Monilinia fructicola</name>
    <name type="common">Brown rot fungus</name>
    <name type="synonym">Ciboria fructicola</name>
    <dbReference type="NCBI Taxonomy" id="38448"/>
    <lineage>
        <taxon>Eukaryota</taxon>
        <taxon>Fungi</taxon>
        <taxon>Dikarya</taxon>
        <taxon>Ascomycota</taxon>
        <taxon>Pezizomycotina</taxon>
        <taxon>Leotiomycetes</taxon>
        <taxon>Helotiales</taxon>
        <taxon>Sclerotiniaceae</taxon>
        <taxon>Monilinia</taxon>
    </lineage>
</organism>
<dbReference type="EMBL" id="VICG01000013">
    <property type="protein sequence ID" value="KAA8565994.1"/>
    <property type="molecule type" value="Genomic_DNA"/>
</dbReference>
<keyword evidence="2" id="KW-1185">Reference proteome</keyword>
<dbReference type="Proteomes" id="UP000322873">
    <property type="component" value="Unassembled WGS sequence"/>
</dbReference>
<comment type="caution">
    <text evidence="1">The sequence shown here is derived from an EMBL/GenBank/DDBJ whole genome shotgun (WGS) entry which is preliminary data.</text>
</comment>
<name>A0A5M9J974_MONFR</name>